<dbReference type="PANTHER" id="PTHR42788">
    <property type="entry name" value="TAURINE IMPORT ATP-BINDING PROTEIN-RELATED"/>
    <property type="match status" value="1"/>
</dbReference>
<dbReference type="STRING" id="1094558.ME5_00389"/>
<dbReference type="PATRIC" id="fig|1094558.3.peg.430"/>
<dbReference type="Gene3D" id="3.40.50.300">
    <property type="entry name" value="P-loop containing nucleotide triphosphate hydrolases"/>
    <property type="match status" value="1"/>
</dbReference>
<evidence type="ECO:0000313" key="6">
    <source>
        <dbReference type="EMBL" id="EJF91057.1"/>
    </source>
</evidence>
<feature type="domain" description="ABC transporter" evidence="5">
    <location>
        <begin position="6"/>
        <end position="268"/>
    </location>
</feature>
<dbReference type="AlphaFoldDB" id="J1K0V0"/>
<dbReference type="InterPro" id="IPR003593">
    <property type="entry name" value="AAA+_ATPase"/>
</dbReference>
<dbReference type="PANTHER" id="PTHR42788:SF13">
    <property type="entry name" value="ALIPHATIC SULFONATES IMPORT ATP-BINDING PROTEIN SSUB"/>
    <property type="match status" value="1"/>
</dbReference>
<dbReference type="InterPro" id="IPR003439">
    <property type="entry name" value="ABC_transporter-like_ATP-bd"/>
</dbReference>
<evidence type="ECO:0000313" key="7">
    <source>
        <dbReference type="Proteomes" id="UP000008952"/>
    </source>
</evidence>
<proteinExistence type="inferred from homology"/>
<dbReference type="HOGENOM" id="CLU_000604_1_22_5"/>
<dbReference type="InterPro" id="IPR017871">
    <property type="entry name" value="ABC_transporter-like_CS"/>
</dbReference>
<dbReference type="SUPFAM" id="SSF52540">
    <property type="entry name" value="P-loop containing nucleoside triphosphate hydrolases"/>
    <property type="match status" value="1"/>
</dbReference>
<accession>J1K0V0</accession>
<evidence type="ECO:0000256" key="1">
    <source>
        <dbReference type="ARBA" id="ARBA00005417"/>
    </source>
</evidence>
<dbReference type="GO" id="GO:0005524">
    <property type="term" value="F:ATP binding"/>
    <property type="evidence" value="ECO:0007669"/>
    <property type="project" value="UniProtKB-KW"/>
</dbReference>
<dbReference type="PROSITE" id="PS00211">
    <property type="entry name" value="ABC_TRANSPORTER_1"/>
    <property type="match status" value="1"/>
</dbReference>
<dbReference type="EMBL" id="AIMB01000003">
    <property type="protein sequence ID" value="EJF91057.1"/>
    <property type="molecule type" value="Genomic_DNA"/>
</dbReference>
<dbReference type="SMART" id="SM00382">
    <property type="entry name" value="AAA"/>
    <property type="match status" value="1"/>
</dbReference>
<gene>
    <name evidence="6" type="ORF">ME5_00389</name>
</gene>
<keyword evidence="2" id="KW-0813">Transport</keyword>
<sequence>MPHPIITINNLEKYYQSQKVEKICALNEINLKIDEGEFVSIIGPSGCGKTTLLKIIAGLEMPCQGNIDFHHARLQNTDAILGQKEKKAPTRTQSSLRSNFVPKGTVGFVFQDPTLLAWRTILNNILLPIELNSFDYGHKSRENVKARAQHLMEKVGLKGFENKFPYELSGGMRQRAGICRALILNPPILLMDEPFGALDAMTRDLMNSQLQALWLESKKTVLFVTHSISEAVFLSDRVLVMSKRPGHIVENIPIHLPRPRNLILMQKPKALKLIRDIRHYLEEYYGLPV</sequence>
<keyword evidence="3" id="KW-0547">Nucleotide-binding</keyword>
<keyword evidence="4" id="KW-0067">ATP-binding</keyword>
<evidence type="ECO:0000259" key="5">
    <source>
        <dbReference type="PROSITE" id="PS50893"/>
    </source>
</evidence>
<dbReference type="Proteomes" id="UP000008952">
    <property type="component" value="Unassembled WGS sequence"/>
</dbReference>
<evidence type="ECO:0000256" key="4">
    <source>
        <dbReference type="ARBA" id="ARBA00022840"/>
    </source>
</evidence>
<protein>
    <recommendedName>
        <fullName evidence="5">ABC transporter domain-containing protein</fullName>
    </recommendedName>
</protein>
<dbReference type="InterPro" id="IPR027417">
    <property type="entry name" value="P-loop_NTPase"/>
</dbReference>
<dbReference type="OrthoDB" id="9807242at2"/>
<dbReference type="CDD" id="cd03293">
    <property type="entry name" value="ABC_NrtD_SsuB_transporters"/>
    <property type="match status" value="1"/>
</dbReference>
<keyword evidence="7" id="KW-1185">Reference proteome</keyword>
<dbReference type="PROSITE" id="PS50893">
    <property type="entry name" value="ABC_TRANSPORTER_2"/>
    <property type="match status" value="1"/>
</dbReference>
<comment type="similarity">
    <text evidence="1">Belongs to the ABC transporter superfamily.</text>
</comment>
<dbReference type="Pfam" id="PF00005">
    <property type="entry name" value="ABC_tran"/>
    <property type="match status" value="1"/>
</dbReference>
<organism evidence="6 7">
    <name type="scientific">Bartonella tamiae Th239</name>
    <dbReference type="NCBI Taxonomy" id="1094558"/>
    <lineage>
        <taxon>Bacteria</taxon>
        <taxon>Pseudomonadati</taxon>
        <taxon>Pseudomonadota</taxon>
        <taxon>Alphaproteobacteria</taxon>
        <taxon>Hyphomicrobiales</taxon>
        <taxon>Bartonellaceae</taxon>
        <taxon>Bartonella</taxon>
    </lineage>
</organism>
<dbReference type="RefSeq" id="WP_008037946.1">
    <property type="nucleotide sequence ID" value="NZ_JH725147.1"/>
</dbReference>
<dbReference type="eggNOG" id="COG1116">
    <property type="taxonomic scope" value="Bacteria"/>
</dbReference>
<dbReference type="GO" id="GO:0016887">
    <property type="term" value="F:ATP hydrolysis activity"/>
    <property type="evidence" value="ECO:0007669"/>
    <property type="project" value="InterPro"/>
</dbReference>
<comment type="caution">
    <text evidence="6">The sequence shown here is derived from an EMBL/GenBank/DDBJ whole genome shotgun (WGS) entry which is preliminary data.</text>
</comment>
<evidence type="ECO:0000256" key="2">
    <source>
        <dbReference type="ARBA" id="ARBA00022448"/>
    </source>
</evidence>
<name>J1K0V0_9HYPH</name>
<reference evidence="6 7" key="1">
    <citation type="submission" date="2012-03" db="EMBL/GenBank/DDBJ databases">
        <title>The Genome Sequence of Bartonella tamiae Th239.</title>
        <authorList>
            <consortium name="The Broad Institute Genome Sequencing Platform"/>
            <consortium name="The Broad Institute Genome Sequencing Center for Infectious Disease"/>
            <person name="Feldgarden M."/>
            <person name="Kirby J."/>
            <person name="Kosoy M."/>
            <person name="Birtles R."/>
            <person name="Probert W.S."/>
            <person name="Chiaraviglio L."/>
            <person name="Young S.K."/>
            <person name="Zeng Q."/>
            <person name="Gargeya S."/>
            <person name="Fitzgerald M."/>
            <person name="Haas B."/>
            <person name="Abouelleil A."/>
            <person name="Alvarado L."/>
            <person name="Arachchi H.M."/>
            <person name="Berlin A."/>
            <person name="Chapman S.B."/>
            <person name="Gearin G."/>
            <person name="Goldberg J."/>
            <person name="Griggs A."/>
            <person name="Gujja S."/>
            <person name="Hansen M."/>
            <person name="Heiman D."/>
            <person name="Howarth C."/>
            <person name="Larimer J."/>
            <person name="Lui A."/>
            <person name="MacDonald P.J.P."/>
            <person name="McCowen C."/>
            <person name="Montmayeur A."/>
            <person name="Murphy C."/>
            <person name="Neiman D."/>
            <person name="Pearson M."/>
            <person name="Priest M."/>
            <person name="Roberts A."/>
            <person name="Saif S."/>
            <person name="Shea T."/>
            <person name="Sisk P."/>
            <person name="Stolte C."/>
            <person name="Sykes S."/>
            <person name="Wortman J."/>
            <person name="Nusbaum C."/>
            <person name="Birren B."/>
        </authorList>
    </citation>
    <scope>NUCLEOTIDE SEQUENCE [LARGE SCALE GENOMIC DNA]</scope>
    <source>
        <strain evidence="6 7">Th239</strain>
    </source>
</reference>
<evidence type="ECO:0000256" key="3">
    <source>
        <dbReference type="ARBA" id="ARBA00022741"/>
    </source>
</evidence>
<dbReference type="InterPro" id="IPR050166">
    <property type="entry name" value="ABC_transporter_ATP-bind"/>
</dbReference>